<feature type="region of interest" description="Disordered" evidence="1">
    <location>
        <begin position="246"/>
        <end position="281"/>
    </location>
</feature>
<protein>
    <submittedName>
        <fullName evidence="2">RHS repeat protein</fullName>
    </submittedName>
</protein>
<comment type="caution">
    <text evidence="2">The sequence shown here is derived from an EMBL/GenBank/DDBJ whole genome shotgun (WGS) entry which is preliminary data.</text>
</comment>
<organism evidence="2 3">
    <name type="scientific">Pseudomonas sichuanensis</name>
    <dbReference type="NCBI Taxonomy" id="2213015"/>
    <lineage>
        <taxon>Bacteria</taxon>
        <taxon>Pseudomonadati</taxon>
        <taxon>Pseudomonadota</taxon>
        <taxon>Gammaproteobacteria</taxon>
        <taxon>Pseudomonadales</taxon>
        <taxon>Pseudomonadaceae</taxon>
        <taxon>Pseudomonas</taxon>
    </lineage>
</organism>
<name>A0ABV0DMH7_9PSED</name>
<dbReference type="Proteomes" id="UP001424532">
    <property type="component" value="Unassembled WGS sequence"/>
</dbReference>
<keyword evidence="3" id="KW-1185">Reference proteome</keyword>
<feature type="non-terminal residue" evidence="2">
    <location>
        <position position="281"/>
    </location>
</feature>
<dbReference type="CDD" id="cd20743">
    <property type="entry name" value="FIX_RhsA-like"/>
    <property type="match status" value="1"/>
</dbReference>
<feature type="non-terminal residue" evidence="2">
    <location>
        <position position="1"/>
    </location>
</feature>
<proteinExistence type="predicted"/>
<evidence type="ECO:0000313" key="3">
    <source>
        <dbReference type="Proteomes" id="UP001424532"/>
    </source>
</evidence>
<accession>A0ABV0DMH7</accession>
<feature type="compositionally biased region" description="Basic and acidic residues" evidence="1">
    <location>
        <begin position="260"/>
        <end position="270"/>
    </location>
</feature>
<reference evidence="2 3" key="1">
    <citation type="submission" date="2024-05" db="EMBL/GenBank/DDBJ databases">
        <title>Sequence of Lycoming College course isolates.</title>
        <authorList>
            <person name="Reigle C.A."/>
            <person name="Newman J.D."/>
        </authorList>
    </citation>
    <scope>NUCLEOTIDE SEQUENCE [LARGE SCALE GENOMIC DNA]</scope>
    <source>
        <strain evidence="2 3">CAR-09</strain>
    </source>
</reference>
<dbReference type="EMBL" id="JBDLYL010000068">
    <property type="protein sequence ID" value="MEN8643074.1"/>
    <property type="molecule type" value="Genomic_DNA"/>
</dbReference>
<evidence type="ECO:0000313" key="2">
    <source>
        <dbReference type="EMBL" id="MEN8643074.1"/>
    </source>
</evidence>
<gene>
    <name evidence="2" type="ORF">ABFE88_25795</name>
</gene>
<sequence length="281" mass="28761">AVAGNVPVAGNSIALIEALGAIATLARSKVPDPLDCATFALNLIALVTSPASEAPARMSLRPMLLFVRQEGKQVLDDAAVELLAGHLNADIVGSLDNFVSQATGKLKGVLAEAATLGERIILDIASGLATLAEGAGSRHARPASATSSALIHNPLATLDNYLAGAFSAYKNAGKGMTSANISPTLSTAAKAELLAHSAHLRTLAPLIHGMILKLGDASSSGSIEALSQILASSVKQWRQRNPQQVAANIKPGGTSKARHQLAEGKLETQKEQAPASQAANP</sequence>
<evidence type="ECO:0000256" key="1">
    <source>
        <dbReference type="SAM" id="MobiDB-lite"/>
    </source>
</evidence>